<dbReference type="KEGG" id="cpoy:GP475_09885"/>
<dbReference type="GO" id="GO:0016301">
    <property type="term" value="F:kinase activity"/>
    <property type="evidence" value="ECO:0007669"/>
    <property type="project" value="UniProtKB-UniRule"/>
</dbReference>
<comment type="similarity">
    <text evidence="1">Belongs to the fructosamine kinase family.</text>
</comment>
<dbReference type="PANTHER" id="PTHR12149:SF8">
    <property type="entry name" value="PROTEIN-RIBULOSAMINE 3-KINASE"/>
    <property type="match status" value="1"/>
</dbReference>
<dbReference type="InterPro" id="IPR011009">
    <property type="entry name" value="Kinase-like_dom_sf"/>
</dbReference>
<dbReference type="SUPFAM" id="SSF56112">
    <property type="entry name" value="Protein kinase-like (PK-like)"/>
    <property type="match status" value="1"/>
</dbReference>
<keyword evidence="1 2" id="KW-0808">Transferase</keyword>
<keyword evidence="1" id="KW-0418">Kinase</keyword>
<dbReference type="Pfam" id="PF03881">
    <property type="entry name" value="Fructosamin_kin"/>
    <property type="match status" value="1"/>
</dbReference>
<protein>
    <submittedName>
        <fullName evidence="2">Phosphotransferase</fullName>
    </submittedName>
</protein>
<dbReference type="PANTHER" id="PTHR12149">
    <property type="entry name" value="FRUCTOSAMINE 3 KINASE-RELATED PROTEIN"/>
    <property type="match status" value="1"/>
</dbReference>
<dbReference type="Proteomes" id="UP000516320">
    <property type="component" value="Chromosome"/>
</dbReference>
<dbReference type="PIRSF" id="PIRSF006221">
    <property type="entry name" value="Ketosamine-3-kinase"/>
    <property type="match status" value="1"/>
</dbReference>
<accession>A0A7H0SQT6</accession>
<dbReference type="AlphaFoldDB" id="A0A7H0SQT6"/>
<gene>
    <name evidence="2" type="ORF">GP475_09885</name>
</gene>
<evidence type="ECO:0000313" key="3">
    <source>
        <dbReference type="Proteomes" id="UP000516320"/>
    </source>
</evidence>
<evidence type="ECO:0000313" key="2">
    <source>
        <dbReference type="EMBL" id="QNQ90911.1"/>
    </source>
</evidence>
<dbReference type="Gene3D" id="3.30.200.20">
    <property type="entry name" value="Phosphorylase Kinase, domain 1"/>
    <property type="match status" value="1"/>
</dbReference>
<organism evidence="2 3">
    <name type="scientific">Corynebacterium poyangense</name>
    <dbReference type="NCBI Taxonomy" id="2684405"/>
    <lineage>
        <taxon>Bacteria</taxon>
        <taxon>Bacillati</taxon>
        <taxon>Actinomycetota</taxon>
        <taxon>Actinomycetes</taxon>
        <taxon>Mycobacteriales</taxon>
        <taxon>Corynebacteriaceae</taxon>
        <taxon>Corynebacterium</taxon>
    </lineage>
</organism>
<dbReference type="Gene3D" id="1.10.510.10">
    <property type="entry name" value="Transferase(Phosphotransferase) domain 1"/>
    <property type="match status" value="1"/>
</dbReference>
<dbReference type="EMBL" id="CP046884">
    <property type="protein sequence ID" value="QNQ90911.1"/>
    <property type="molecule type" value="Genomic_DNA"/>
</dbReference>
<dbReference type="RefSeq" id="WP_187974220.1">
    <property type="nucleotide sequence ID" value="NZ_CP046884.1"/>
</dbReference>
<name>A0A7H0SQT6_9CORY</name>
<dbReference type="Gene3D" id="1.20.1270.240">
    <property type="match status" value="1"/>
</dbReference>
<sequence length="250" mass="27091">MVEIHRKRTSIPGAAGAEAAGLRWLAEASDIVVAVHKVGENYLDITRIPTVSPTPDAARRVGRELARIHDAGAAAHGCPPEHWDGPNFIGTQPQECSPTEDWATFYAQQRVLPFARAAADQGTLRQSDLGDVEHALELLVKQRWDVEPARLHGDLWSGNVLFGCDGPVLIDPAAHGGHRETDLAMLALFGAPYLADIRAGYEEVHPLPQGWLDRTCIHQLHPLAVHALTHGAAYGVELGHQARAAIRVLS</sequence>
<proteinExistence type="inferred from homology"/>
<evidence type="ECO:0000256" key="1">
    <source>
        <dbReference type="PIRNR" id="PIRNR006221"/>
    </source>
</evidence>
<reference evidence="2 3" key="1">
    <citation type="submission" date="2019-12" db="EMBL/GenBank/DDBJ databases">
        <title>Corynebacterium sp. nov., isolated from feces of the Anser Albifrons in China.</title>
        <authorList>
            <person name="Liu Q."/>
        </authorList>
    </citation>
    <scope>NUCLEOTIDE SEQUENCE [LARGE SCALE GENOMIC DNA]</scope>
    <source>
        <strain evidence="2 3">4H37-19</strain>
    </source>
</reference>
<dbReference type="InterPro" id="IPR016477">
    <property type="entry name" value="Fructo-/Ketosamine-3-kinase"/>
</dbReference>
<keyword evidence="3" id="KW-1185">Reference proteome</keyword>